<name>A0ABR1BQS9_NECAM</name>
<keyword evidence="1" id="KW-0472">Membrane</keyword>
<gene>
    <name evidence="3" type="primary">Necator_chrI.g2181</name>
    <name evidence="3" type="ORF">RB195_006054</name>
</gene>
<feature type="transmembrane region" description="Helical" evidence="1">
    <location>
        <begin position="132"/>
        <end position="158"/>
    </location>
</feature>
<evidence type="ECO:0000313" key="4">
    <source>
        <dbReference type="Proteomes" id="UP001303046"/>
    </source>
</evidence>
<keyword evidence="1" id="KW-0812">Transmembrane</keyword>
<dbReference type="EMBL" id="JAVFWL010000001">
    <property type="protein sequence ID" value="KAK6728769.1"/>
    <property type="molecule type" value="Genomic_DNA"/>
</dbReference>
<keyword evidence="1" id="KW-1133">Transmembrane helix</keyword>
<evidence type="ECO:0000256" key="2">
    <source>
        <dbReference type="SAM" id="SignalP"/>
    </source>
</evidence>
<protein>
    <submittedName>
        <fullName evidence="3">Uncharacterized protein</fullName>
    </submittedName>
</protein>
<evidence type="ECO:0000256" key="1">
    <source>
        <dbReference type="SAM" id="Phobius"/>
    </source>
</evidence>
<keyword evidence="4" id="KW-1185">Reference proteome</keyword>
<dbReference type="Proteomes" id="UP001303046">
    <property type="component" value="Unassembled WGS sequence"/>
</dbReference>
<feature type="signal peptide" evidence="2">
    <location>
        <begin position="1"/>
        <end position="24"/>
    </location>
</feature>
<evidence type="ECO:0000313" key="3">
    <source>
        <dbReference type="EMBL" id="KAK6728769.1"/>
    </source>
</evidence>
<organism evidence="3 4">
    <name type="scientific">Necator americanus</name>
    <name type="common">Human hookworm</name>
    <dbReference type="NCBI Taxonomy" id="51031"/>
    <lineage>
        <taxon>Eukaryota</taxon>
        <taxon>Metazoa</taxon>
        <taxon>Ecdysozoa</taxon>
        <taxon>Nematoda</taxon>
        <taxon>Chromadorea</taxon>
        <taxon>Rhabditida</taxon>
        <taxon>Rhabditina</taxon>
        <taxon>Rhabditomorpha</taxon>
        <taxon>Strongyloidea</taxon>
        <taxon>Ancylostomatidae</taxon>
        <taxon>Bunostominae</taxon>
        <taxon>Necator</taxon>
    </lineage>
</organism>
<comment type="caution">
    <text evidence="3">The sequence shown here is derived from an EMBL/GenBank/DDBJ whole genome shotgun (WGS) entry which is preliminary data.</text>
</comment>
<sequence length="295" mass="33331">MNSTAAPAMRVVLLIFTTMVVVSSAPSRQKRAFDSFAGSFSGLDKRAFDSLAAPGFDAFNKRAFDTLAGQGFEAFNKRAFDSLAACEEMDYVEISPRRDLERFWFDPIQQKSIRQSCWQRIRRVRQKEPFGWSYAIVVLHIDLPSFIIRIIVLVMLYLPDIKNYPERETNSVDQHKRISDVYALIPVTYKRWLLSLLYTNSKSTGITVGAECLSKETKHKTRRRHAADTQNGVGSPTVVPLVVTNEDACASMVKIHKGRIDTGPSIFFVRSDVFLLTIHDITSGYDYGSNASNVR</sequence>
<feature type="chain" id="PRO_5046971190" evidence="2">
    <location>
        <begin position="25"/>
        <end position="295"/>
    </location>
</feature>
<keyword evidence="2" id="KW-0732">Signal</keyword>
<accession>A0ABR1BQS9</accession>
<proteinExistence type="predicted"/>
<reference evidence="3 4" key="1">
    <citation type="submission" date="2023-08" db="EMBL/GenBank/DDBJ databases">
        <title>A Necator americanus chromosomal reference genome.</title>
        <authorList>
            <person name="Ilik V."/>
            <person name="Petrzelkova K.J."/>
            <person name="Pardy F."/>
            <person name="Fuh T."/>
            <person name="Niatou-Singa F.S."/>
            <person name="Gouil Q."/>
            <person name="Baker L."/>
            <person name="Ritchie M.E."/>
            <person name="Jex A.R."/>
            <person name="Gazzola D."/>
            <person name="Li H."/>
            <person name="Toshio Fujiwara R."/>
            <person name="Zhan B."/>
            <person name="Aroian R.V."/>
            <person name="Pafco B."/>
            <person name="Schwarz E.M."/>
        </authorList>
    </citation>
    <scope>NUCLEOTIDE SEQUENCE [LARGE SCALE GENOMIC DNA]</scope>
    <source>
        <strain evidence="3 4">Aroian</strain>
        <tissue evidence="3">Whole animal</tissue>
    </source>
</reference>